<reference evidence="1 2" key="1">
    <citation type="journal article" date="2013" name="Curr. Biol.">
        <title>The Genome of the Foraminiferan Reticulomyxa filosa.</title>
        <authorList>
            <person name="Glockner G."/>
            <person name="Hulsmann N."/>
            <person name="Schleicher M."/>
            <person name="Noegel A.A."/>
            <person name="Eichinger L."/>
            <person name="Gallinger C."/>
            <person name="Pawlowski J."/>
            <person name="Sierra R."/>
            <person name="Euteneuer U."/>
            <person name="Pillet L."/>
            <person name="Moustafa A."/>
            <person name="Platzer M."/>
            <person name="Groth M."/>
            <person name="Szafranski K."/>
            <person name="Schliwa M."/>
        </authorList>
    </citation>
    <scope>NUCLEOTIDE SEQUENCE [LARGE SCALE GENOMIC DNA]</scope>
</reference>
<sequence>MLPIIGPTGTPIDIDIDIGIDIGIGIGMGTGIGIDIGIGIGTGIPIAFGGPSTPAFVSGFIPFDPDIVFCDICKHSNSCNIYSIDHHTFQSIKRQKNTKKTWVGYARMYDGRYIVVLINVIQFKTCDIVSVDGVEILPIGLKRDCRTV</sequence>
<evidence type="ECO:0000313" key="2">
    <source>
        <dbReference type="Proteomes" id="UP000023152"/>
    </source>
</evidence>
<gene>
    <name evidence="1" type="ORF">RFI_01134</name>
</gene>
<proteinExistence type="predicted"/>
<dbReference type="Proteomes" id="UP000023152">
    <property type="component" value="Unassembled WGS sequence"/>
</dbReference>
<name>X6PCW2_RETFI</name>
<protein>
    <submittedName>
        <fullName evidence="1">Putative phytochelatin synthase</fullName>
    </submittedName>
</protein>
<organism evidence="1 2">
    <name type="scientific">Reticulomyxa filosa</name>
    <dbReference type="NCBI Taxonomy" id="46433"/>
    <lineage>
        <taxon>Eukaryota</taxon>
        <taxon>Sar</taxon>
        <taxon>Rhizaria</taxon>
        <taxon>Retaria</taxon>
        <taxon>Foraminifera</taxon>
        <taxon>Monothalamids</taxon>
        <taxon>Reticulomyxidae</taxon>
        <taxon>Reticulomyxa</taxon>
    </lineage>
</organism>
<accession>X6PCW2</accession>
<comment type="caution">
    <text evidence="1">The sequence shown here is derived from an EMBL/GenBank/DDBJ whole genome shotgun (WGS) entry which is preliminary data.</text>
</comment>
<evidence type="ECO:0000313" key="1">
    <source>
        <dbReference type="EMBL" id="ETO35928.1"/>
    </source>
</evidence>
<dbReference type="AlphaFoldDB" id="X6PCW2"/>
<keyword evidence="2" id="KW-1185">Reference proteome</keyword>
<dbReference type="EMBL" id="ASPP01001165">
    <property type="protein sequence ID" value="ETO35928.1"/>
    <property type="molecule type" value="Genomic_DNA"/>
</dbReference>